<dbReference type="InterPro" id="IPR018584">
    <property type="entry name" value="GT87"/>
</dbReference>
<evidence type="ECO:0000313" key="10">
    <source>
        <dbReference type="Proteomes" id="UP000268084"/>
    </source>
</evidence>
<keyword evidence="10" id="KW-1185">Reference proteome</keyword>
<feature type="transmembrane region" description="Helical" evidence="8">
    <location>
        <begin position="188"/>
        <end position="210"/>
    </location>
</feature>
<reference evidence="9 10" key="2">
    <citation type="submission" date="2018-12" db="EMBL/GenBank/DDBJ databases">
        <title>Nakamurella antarcticus sp. nov., isolated from Antarctica South Shetland Islands soil.</title>
        <authorList>
            <person name="Peng F."/>
        </authorList>
    </citation>
    <scope>NUCLEOTIDE SEQUENCE [LARGE SCALE GENOMIC DNA]</scope>
    <source>
        <strain evidence="9 10">S14-144</strain>
    </source>
</reference>
<keyword evidence="5 8" id="KW-1133">Transmembrane helix</keyword>
<feature type="transmembrane region" description="Helical" evidence="8">
    <location>
        <begin position="309"/>
        <end position="342"/>
    </location>
</feature>
<gene>
    <name evidence="9" type="ORF">EH165_02320</name>
</gene>
<feature type="transmembrane region" description="Helical" evidence="8">
    <location>
        <begin position="106"/>
        <end position="125"/>
    </location>
</feature>
<evidence type="ECO:0000256" key="7">
    <source>
        <dbReference type="ARBA" id="ARBA00024033"/>
    </source>
</evidence>
<comment type="similarity">
    <text evidence="7">Belongs to the glycosyltransferase 87 family.</text>
</comment>
<feature type="transmembrane region" description="Helical" evidence="8">
    <location>
        <begin position="282"/>
        <end position="303"/>
    </location>
</feature>
<dbReference type="Proteomes" id="UP000268084">
    <property type="component" value="Chromosome"/>
</dbReference>
<protein>
    <submittedName>
        <fullName evidence="9">DUF2029 domain-containing protein</fullName>
    </submittedName>
</protein>
<accession>A0A3G8ZK61</accession>
<evidence type="ECO:0000256" key="8">
    <source>
        <dbReference type="SAM" id="Phobius"/>
    </source>
</evidence>
<keyword evidence="2" id="KW-1003">Cell membrane</keyword>
<evidence type="ECO:0000256" key="2">
    <source>
        <dbReference type="ARBA" id="ARBA00022475"/>
    </source>
</evidence>
<evidence type="ECO:0000313" key="9">
    <source>
        <dbReference type="EMBL" id="AZI57167.1"/>
    </source>
</evidence>
<keyword evidence="4 8" id="KW-0812">Transmembrane</keyword>
<dbReference type="AlphaFoldDB" id="A0A3G8ZK61"/>
<evidence type="ECO:0000256" key="4">
    <source>
        <dbReference type="ARBA" id="ARBA00022692"/>
    </source>
</evidence>
<organism evidence="9 10">
    <name type="scientific">Nakamurella antarctica</name>
    <dbReference type="NCBI Taxonomy" id="1902245"/>
    <lineage>
        <taxon>Bacteria</taxon>
        <taxon>Bacillati</taxon>
        <taxon>Actinomycetota</taxon>
        <taxon>Actinomycetes</taxon>
        <taxon>Nakamurellales</taxon>
        <taxon>Nakamurellaceae</taxon>
        <taxon>Nakamurella</taxon>
    </lineage>
</organism>
<proteinExistence type="inferred from homology"/>
<dbReference type="OrthoDB" id="9774600at2"/>
<feature type="transmembrane region" description="Helical" evidence="8">
    <location>
        <begin position="216"/>
        <end position="234"/>
    </location>
</feature>
<dbReference type="GO" id="GO:0005886">
    <property type="term" value="C:plasma membrane"/>
    <property type="evidence" value="ECO:0007669"/>
    <property type="project" value="UniProtKB-SubCell"/>
</dbReference>
<evidence type="ECO:0000256" key="5">
    <source>
        <dbReference type="ARBA" id="ARBA00022989"/>
    </source>
</evidence>
<feature type="transmembrane region" description="Helical" evidence="8">
    <location>
        <begin position="378"/>
        <end position="404"/>
    </location>
</feature>
<keyword evidence="6 8" id="KW-0472">Membrane</keyword>
<keyword evidence="3" id="KW-0808">Transferase</keyword>
<evidence type="ECO:0000256" key="1">
    <source>
        <dbReference type="ARBA" id="ARBA00004651"/>
    </source>
</evidence>
<reference evidence="9 10" key="1">
    <citation type="submission" date="2018-11" db="EMBL/GenBank/DDBJ databases">
        <authorList>
            <person name="Da X."/>
        </authorList>
    </citation>
    <scope>NUCLEOTIDE SEQUENCE [LARGE SCALE GENOMIC DNA]</scope>
    <source>
        <strain evidence="9 10">S14-144</strain>
    </source>
</reference>
<dbReference type="Pfam" id="PF09594">
    <property type="entry name" value="GT87"/>
    <property type="match status" value="1"/>
</dbReference>
<sequence>MLETPLAGPVKSAHAMANTPSAPDKHRVRWWLVTGVLCAFVATIFTAVSVIRFLDLAVYRAAGQAVLHGIDPYGPGLLARLPFTYPPAAGWFFAPLAAVPWSVTPYLWSVITLLLLAWVVHRALLVAAPSLTGAQESLTISGIVALSSVSAPVADHLGFGQINIALMAACVYDVVGSGRRTSRRLPQGLLIGFATAIKLTPGIFIVYLLITRRYRAAGIATAGAIALTVVAAALSPHATSKFFGDVFWNLGERVGLGNNAVIGNQSLQGAMLRLLGPDTEKMLWPVLVAVAGLAGLWAARRVFQNRGDLAGSCVIGLLVVVVSPVSWTHYLVWLIPLLVLLVSSRRRGEQVVAIVITVALLARTHRLGGDFSLTANDWFSKIGAALLANSYLLICVAVIVYLAVTPRRASSTSSHTDRVL</sequence>
<comment type="subcellular location">
    <subcellularLocation>
        <location evidence="1">Cell membrane</location>
        <topology evidence="1">Multi-pass membrane protein</topology>
    </subcellularLocation>
</comment>
<dbReference type="EMBL" id="CP034170">
    <property type="protein sequence ID" value="AZI57167.1"/>
    <property type="molecule type" value="Genomic_DNA"/>
</dbReference>
<feature type="transmembrane region" description="Helical" evidence="8">
    <location>
        <begin position="30"/>
        <end position="54"/>
    </location>
</feature>
<dbReference type="KEGG" id="nak:EH165_02320"/>
<dbReference type="GO" id="GO:0016758">
    <property type="term" value="F:hexosyltransferase activity"/>
    <property type="evidence" value="ECO:0007669"/>
    <property type="project" value="InterPro"/>
</dbReference>
<evidence type="ECO:0000256" key="6">
    <source>
        <dbReference type="ARBA" id="ARBA00023136"/>
    </source>
</evidence>
<evidence type="ECO:0000256" key="3">
    <source>
        <dbReference type="ARBA" id="ARBA00022679"/>
    </source>
</evidence>
<name>A0A3G8ZK61_9ACTN</name>